<name>A0AB39Z7R2_DROSZ</name>
<dbReference type="AlphaFoldDB" id="A0AB39Z7R2"/>
<dbReference type="Proteomes" id="UP001652628">
    <property type="component" value="Chromosome 2R"/>
</dbReference>
<proteinExistence type="predicted"/>
<evidence type="ECO:0000313" key="3">
    <source>
        <dbReference type="RefSeq" id="XP_016929747.2"/>
    </source>
</evidence>
<keyword evidence="2" id="KW-1185">Reference proteome</keyword>
<dbReference type="RefSeq" id="XP_016929747.2">
    <property type="nucleotide sequence ID" value="XM_017074258.4"/>
</dbReference>
<sequence>MEDQANNTTSSNPKPSETPVLNISGKVETTQKTPRTMGKKKADPPPPTVPETSKINPTTFPVIMGRILLKSNDPPEPVSKMNLSDFKQYLCLLCMDKPSKRKLVSHMFISNEKELDSDFLKVRKIYENRKDLKILEQVTVYTLCARSLFHRVQMKLTDVEWNKQRNIFETDRIGERDVWNVTSRLYDLENEETEKLFNYAKFLSATNS</sequence>
<organism evidence="2 3">
    <name type="scientific">Drosophila suzukii</name>
    <name type="common">Spotted-wing drosophila fruit fly</name>
    <dbReference type="NCBI Taxonomy" id="28584"/>
    <lineage>
        <taxon>Eukaryota</taxon>
        <taxon>Metazoa</taxon>
        <taxon>Ecdysozoa</taxon>
        <taxon>Arthropoda</taxon>
        <taxon>Hexapoda</taxon>
        <taxon>Insecta</taxon>
        <taxon>Pterygota</taxon>
        <taxon>Neoptera</taxon>
        <taxon>Endopterygota</taxon>
        <taxon>Diptera</taxon>
        <taxon>Brachycera</taxon>
        <taxon>Muscomorpha</taxon>
        <taxon>Ephydroidea</taxon>
        <taxon>Drosophilidae</taxon>
        <taxon>Drosophila</taxon>
        <taxon>Sophophora</taxon>
    </lineage>
</organism>
<feature type="compositionally biased region" description="Polar residues" evidence="1">
    <location>
        <begin position="1"/>
        <end position="34"/>
    </location>
</feature>
<evidence type="ECO:0000256" key="1">
    <source>
        <dbReference type="SAM" id="MobiDB-lite"/>
    </source>
</evidence>
<reference evidence="3" key="1">
    <citation type="submission" date="2025-08" db="UniProtKB">
        <authorList>
            <consortium name="RefSeq"/>
        </authorList>
    </citation>
    <scope>IDENTIFICATION</scope>
</reference>
<accession>A0AB39Z7R2</accession>
<protein>
    <submittedName>
        <fullName evidence="3">Uncharacterized protein</fullName>
    </submittedName>
</protein>
<dbReference type="GeneID" id="108009701"/>
<evidence type="ECO:0000313" key="2">
    <source>
        <dbReference type="Proteomes" id="UP001652628"/>
    </source>
</evidence>
<gene>
    <name evidence="3" type="primary">LOC108009701</name>
</gene>
<feature type="region of interest" description="Disordered" evidence="1">
    <location>
        <begin position="1"/>
        <end position="56"/>
    </location>
</feature>